<dbReference type="InterPro" id="IPR012312">
    <property type="entry name" value="Hemerythrin-like"/>
</dbReference>
<evidence type="ECO:0000259" key="1">
    <source>
        <dbReference type="Pfam" id="PF01814"/>
    </source>
</evidence>
<dbReference type="OrthoDB" id="5197650at2"/>
<reference evidence="2 3" key="1">
    <citation type="journal article" date="2014" name="Genome Announc.">
        <title>Draft Genome Sequence of Propane- and Butane-Oxidizing Actinobacterium Rhodococcus ruber IEGM 231.</title>
        <authorList>
            <person name="Ivshina I.B."/>
            <person name="Kuyukina M.S."/>
            <person name="Krivoruchko A.V."/>
            <person name="Barbe V."/>
            <person name="Fischer C."/>
        </authorList>
    </citation>
    <scope>NUCLEOTIDE SEQUENCE [LARGE SCALE GENOMIC DNA]</scope>
</reference>
<protein>
    <submittedName>
        <fullName evidence="2">Hemerythrin HHE cation binding domain-containing protein</fullName>
    </submittedName>
</protein>
<organism evidence="2 3">
    <name type="scientific">Rhodococcus ruber</name>
    <dbReference type="NCBI Taxonomy" id="1830"/>
    <lineage>
        <taxon>Bacteria</taxon>
        <taxon>Bacillati</taxon>
        <taxon>Actinomycetota</taxon>
        <taxon>Actinomycetes</taxon>
        <taxon>Mycobacteriales</taxon>
        <taxon>Nocardiaceae</taxon>
        <taxon>Rhodococcus</taxon>
    </lineage>
</organism>
<proteinExistence type="predicted"/>
<dbReference type="eggNOG" id="COG3945">
    <property type="taxonomic scope" value="Bacteria"/>
</dbReference>
<dbReference type="Gene3D" id="1.20.120.520">
    <property type="entry name" value="nmb1532 protein domain like"/>
    <property type="match status" value="1"/>
</dbReference>
<evidence type="ECO:0000313" key="3">
    <source>
        <dbReference type="Proteomes" id="UP000042997"/>
    </source>
</evidence>
<gene>
    <name evidence="2" type="ORF">RHRU231_570031</name>
</gene>
<dbReference type="AlphaFoldDB" id="A0A098BNQ1"/>
<feature type="domain" description="Hemerythrin-like" evidence="1">
    <location>
        <begin position="18"/>
        <end position="146"/>
    </location>
</feature>
<dbReference type="RefSeq" id="WP_010595404.1">
    <property type="nucleotide sequence ID" value="NZ_CP024315.1"/>
</dbReference>
<name>A0A098BNQ1_9NOCA</name>
<sequence length="217" mass="24977">MTTTGSTALTDDDMVVMTLLHAAFRRDVGRLANVAQTYGTETDEVHDALLVGWHGFSRELHHHHRIEDTHIWPLMRRRLADRPDDLAVLDDMEAEHSLIDPTLAALEEAFDDREHGPEQVPHRIDDLVGLLRSHLAHEERDAFPLIREVITTQEWHALSTAAVKELSYSEIAQVGPYVVDGATPEQARLVLSELPMPLRLVHRFWWNPRYQRVRRWG</sequence>
<accession>A0A098BNQ1</accession>
<dbReference type="KEGG" id="rrz:CS378_15890"/>
<dbReference type="Proteomes" id="UP000042997">
    <property type="component" value="Unassembled WGS sequence"/>
</dbReference>
<dbReference type="EMBL" id="CCSD01000069">
    <property type="protein sequence ID" value="CDZ89910.1"/>
    <property type="molecule type" value="Genomic_DNA"/>
</dbReference>
<dbReference type="CDD" id="cd12108">
    <property type="entry name" value="Hr-like"/>
    <property type="match status" value="1"/>
</dbReference>
<dbReference type="Pfam" id="PF01814">
    <property type="entry name" value="Hemerythrin"/>
    <property type="match status" value="1"/>
</dbReference>
<evidence type="ECO:0000313" key="2">
    <source>
        <dbReference type="EMBL" id="CDZ89910.1"/>
    </source>
</evidence>